<feature type="transmembrane region" description="Helical" evidence="1">
    <location>
        <begin position="155"/>
        <end position="176"/>
    </location>
</feature>
<keyword evidence="1" id="KW-0472">Membrane</keyword>
<feature type="transmembrane region" description="Helical" evidence="1">
    <location>
        <begin position="286"/>
        <end position="307"/>
    </location>
</feature>
<keyword evidence="1" id="KW-1133">Transmembrane helix</keyword>
<gene>
    <name evidence="2" type="ORF">FDT80_00060</name>
</gene>
<feature type="transmembrane region" description="Helical" evidence="1">
    <location>
        <begin position="256"/>
        <end position="280"/>
    </location>
</feature>
<accession>A0A5S3PI58</accession>
<protein>
    <recommendedName>
        <fullName evidence="4">Glycosyltransferase family 39 protein</fullName>
    </recommendedName>
</protein>
<evidence type="ECO:0000256" key="1">
    <source>
        <dbReference type="SAM" id="Phobius"/>
    </source>
</evidence>
<feature type="transmembrane region" description="Helical" evidence="1">
    <location>
        <begin position="130"/>
        <end position="148"/>
    </location>
</feature>
<evidence type="ECO:0000313" key="2">
    <source>
        <dbReference type="EMBL" id="TMM54039.1"/>
    </source>
</evidence>
<feature type="transmembrane region" description="Helical" evidence="1">
    <location>
        <begin position="196"/>
        <end position="216"/>
    </location>
</feature>
<evidence type="ECO:0000313" key="3">
    <source>
        <dbReference type="Proteomes" id="UP000309550"/>
    </source>
</evidence>
<organism evidence="2 3">
    <name type="scientific">Sulfitobacter sabulilitoris</name>
    <dbReference type="NCBI Taxonomy" id="2562655"/>
    <lineage>
        <taxon>Bacteria</taxon>
        <taxon>Pseudomonadati</taxon>
        <taxon>Pseudomonadota</taxon>
        <taxon>Alphaproteobacteria</taxon>
        <taxon>Rhodobacterales</taxon>
        <taxon>Roseobacteraceae</taxon>
        <taxon>Sulfitobacter</taxon>
    </lineage>
</organism>
<keyword evidence="3" id="KW-1185">Reference proteome</keyword>
<dbReference type="Proteomes" id="UP000309550">
    <property type="component" value="Unassembled WGS sequence"/>
</dbReference>
<feature type="transmembrane region" description="Helical" evidence="1">
    <location>
        <begin position="76"/>
        <end position="97"/>
    </location>
</feature>
<dbReference type="AlphaFoldDB" id="A0A5S3PI58"/>
<dbReference type="EMBL" id="VANS01000001">
    <property type="protein sequence ID" value="TMM54039.1"/>
    <property type="molecule type" value="Genomic_DNA"/>
</dbReference>
<dbReference type="OrthoDB" id="7664031at2"/>
<evidence type="ECO:0008006" key="4">
    <source>
        <dbReference type="Google" id="ProtNLM"/>
    </source>
</evidence>
<dbReference type="RefSeq" id="WP_138660213.1">
    <property type="nucleotide sequence ID" value="NZ_VANS01000001.1"/>
</dbReference>
<proteinExistence type="predicted"/>
<name>A0A5S3PI58_9RHOB</name>
<feature type="transmembrane region" description="Helical" evidence="1">
    <location>
        <begin position="12"/>
        <end position="33"/>
    </location>
</feature>
<comment type="caution">
    <text evidence="2">The sequence shown here is derived from an EMBL/GenBank/DDBJ whole genome shotgun (WGS) entry which is preliminary data.</text>
</comment>
<reference evidence="2 3" key="1">
    <citation type="submission" date="2019-05" db="EMBL/GenBank/DDBJ databases">
        <title>Sulfitobacter sabulilitoris sp. nov., isolated from a marine sand.</title>
        <authorList>
            <person name="Yoon J.-H."/>
        </authorList>
    </citation>
    <scope>NUCLEOTIDE SEQUENCE [LARGE SCALE GENOMIC DNA]</scope>
    <source>
        <strain evidence="2 3">HSMS-29</strain>
    </source>
</reference>
<feature type="transmembrane region" description="Helical" evidence="1">
    <location>
        <begin position="104"/>
        <end position="124"/>
    </location>
</feature>
<keyword evidence="1" id="KW-0812">Transmembrane</keyword>
<feature type="transmembrane region" description="Helical" evidence="1">
    <location>
        <begin position="319"/>
        <end position="336"/>
    </location>
</feature>
<sequence>MARLWDSGAPPSLLRLVAVVYAVLMAVSLPQLIDPLVRHDDFPALLVDPSGFYAKTLHEGRWLNYWWHLRGVMTPAWANFAAYQLCWAVFCAAAARAALGRDAAVWPVLGLALLIAVAPPALLISLWFNTLIPGLALVALFAVLANRLPPRAMRWLLVLFVPLTLMAYTTYPLLLLAVCLTTHGAQTSWRDVAGPLAIFIASFALGILAIYGLNYLEHGIFGIPMADWRTPQPTRDLASLMANLDRIGVVARKTALAFAWGFTPLSVAHGLLAAGGLIVLWRAERWAAVAALTVLIAGTGLLCLQILSTGVTVPVRAFGFVWMIHVVVMMRAALLLSRRGGLAARLARNMVIFIVASYLLQTARQYTDGWDWQAQTRALAQAAGPSGGAIILRGDYRTLAGATRAGIQNARGLRLRLVYLTGREVVLCAETPQLCTGHPATPPASARPVQAGEALIAQHDGGSLIWLPSTVPSR</sequence>